<keyword evidence="1" id="KW-1133">Transmembrane helix</keyword>
<dbReference type="InterPro" id="IPR006094">
    <property type="entry name" value="Oxid_FAD_bind_N"/>
</dbReference>
<evidence type="ECO:0000259" key="2">
    <source>
        <dbReference type="PROSITE" id="PS51387"/>
    </source>
</evidence>
<dbReference type="OrthoDB" id="9768764at2"/>
<keyword evidence="4" id="KW-1185">Reference proteome</keyword>
<dbReference type="Gene3D" id="3.30.465.10">
    <property type="match status" value="1"/>
</dbReference>
<accession>A0A286U4F2</accession>
<dbReference type="GO" id="GO:0071949">
    <property type="term" value="F:FAD binding"/>
    <property type="evidence" value="ECO:0007669"/>
    <property type="project" value="InterPro"/>
</dbReference>
<reference evidence="4" key="1">
    <citation type="journal article" date="2017" name="Environ. Microbiol. Rep.">
        <title>Genetic Diversity of Marine Anaerobic Ammonium-Oxidizing Bacteria as Revealed by Genomic and Proteomic Analyses of 'Candidatus Scalindua japonica'.</title>
        <authorList>
            <person name="Oshiki M."/>
            <person name="Mizuto K."/>
            <person name="Kimura Z."/>
            <person name="Kindaichi T."/>
            <person name="Satoh H."/>
            <person name="Okabe S."/>
        </authorList>
    </citation>
    <scope>NUCLEOTIDE SEQUENCE [LARGE SCALE GENOMIC DNA]</scope>
    <source>
        <strain evidence="4">husup-a2</strain>
    </source>
</reference>
<dbReference type="InterPro" id="IPR016169">
    <property type="entry name" value="FAD-bd_PCMH_sub2"/>
</dbReference>
<dbReference type="RefSeq" id="WP_096896404.1">
    <property type="nucleotide sequence ID" value="NZ_BAOS01000046.1"/>
</dbReference>
<dbReference type="EMBL" id="BAOS01000046">
    <property type="protein sequence ID" value="GAX63006.1"/>
    <property type="molecule type" value="Genomic_DNA"/>
</dbReference>
<dbReference type="AlphaFoldDB" id="A0A286U4F2"/>
<dbReference type="InterPro" id="IPR036318">
    <property type="entry name" value="FAD-bd_PCMH-like_sf"/>
</dbReference>
<gene>
    <name evidence="3" type="ORF">SCALIN_C46_0010</name>
</gene>
<sequence length="442" mass="50313">MKLSGWGNYPVIDADIKKFSTDNGLKEHLRDKHPLITRGSGRSYGDSSLNKNIISLLSLNSIHDFDENNGTIKCDAGVSLDKIIDKCILKGWFLSVTPGTKFITVGGAIASDVHGKNHHKEGSFSDYIVSMDIMLPGGMIIRCSRVANYHLFLATCGGMGLTGIILNAVIRLKRIETAYIKQKTIRARNIYEMMELFEQYNNFTYSIAWIDCLSKGEKSGRGILMLGEHATTKDMKKSDISQNLLKIKKKKRFNIPFMFPDFTLNKLTVKIINVLIYNKHSKKAEDSIVDYDSFFYPVDGIHNWNRIYGKRGFTEYQFVLPKNACKDGIIKILRKVNESKMGSFFAGLKLFGKENANLISFPMEGFTLALDFPISSELFAFLDQLDEIVTDYGGRLYLTKDARMSAEMFKKSYNKSEEFIIYKHKLDKENQFQSLQSKRLNI</sequence>
<dbReference type="Proteomes" id="UP000218542">
    <property type="component" value="Unassembled WGS sequence"/>
</dbReference>
<evidence type="ECO:0000313" key="3">
    <source>
        <dbReference type="EMBL" id="GAX63006.1"/>
    </source>
</evidence>
<proteinExistence type="predicted"/>
<dbReference type="Pfam" id="PF01565">
    <property type="entry name" value="FAD_binding_4"/>
    <property type="match status" value="1"/>
</dbReference>
<dbReference type="InterPro" id="IPR010031">
    <property type="entry name" value="FAD_lactone_oxidase-like"/>
</dbReference>
<keyword evidence="1" id="KW-0472">Membrane</keyword>
<organism evidence="3 4">
    <name type="scientific">Candidatus Scalindua japonica</name>
    <dbReference type="NCBI Taxonomy" id="1284222"/>
    <lineage>
        <taxon>Bacteria</taxon>
        <taxon>Pseudomonadati</taxon>
        <taxon>Planctomycetota</taxon>
        <taxon>Candidatus Brocadiia</taxon>
        <taxon>Candidatus Brocadiales</taxon>
        <taxon>Candidatus Scalinduaceae</taxon>
        <taxon>Candidatus Scalindua</taxon>
    </lineage>
</organism>
<feature type="domain" description="FAD-binding PCMH-type" evidence="2">
    <location>
        <begin position="9"/>
        <end position="175"/>
    </location>
</feature>
<evidence type="ECO:0000313" key="4">
    <source>
        <dbReference type="Proteomes" id="UP000218542"/>
    </source>
</evidence>
<comment type="caution">
    <text evidence="3">The sequence shown here is derived from an EMBL/GenBank/DDBJ whole genome shotgun (WGS) entry which is preliminary data.</text>
</comment>
<keyword evidence="1" id="KW-0812">Transmembrane</keyword>
<dbReference type="PANTHER" id="PTHR43762">
    <property type="entry name" value="L-GULONOLACTONE OXIDASE"/>
    <property type="match status" value="1"/>
</dbReference>
<dbReference type="SUPFAM" id="SSF56176">
    <property type="entry name" value="FAD-binding/transporter-associated domain-like"/>
    <property type="match status" value="1"/>
</dbReference>
<dbReference type="PROSITE" id="PS51387">
    <property type="entry name" value="FAD_PCMH"/>
    <property type="match status" value="1"/>
</dbReference>
<feature type="transmembrane region" description="Helical" evidence="1">
    <location>
        <begin position="149"/>
        <end position="170"/>
    </location>
</feature>
<name>A0A286U4F2_9BACT</name>
<dbReference type="InterPro" id="IPR016166">
    <property type="entry name" value="FAD-bd_PCMH"/>
</dbReference>
<evidence type="ECO:0000256" key="1">
    <source>
        <dbReference type="SAM" id="Phobius"/>
    </source>
</evidence>
<dbReference type="GO" id="GO:0016899">
    <property type="term" value="F:oxidoreductase activity, acting on the CH-OH group of donors, oxygen as acceptor"/>
    <property type="evidence" value="ECO:0007669"/>
    <property type="project" value="InterPro"/>
</dbReference>
<protein>
    <submittedName>
        <fullName evidence="3">Dehydrogenase</fullName>
    </submittedName>
</protein>
<dbReference type="PANTHER" id="PTHR43762:SF1">
    <property type="entry name" value="D-ARABINONO-1,4-LACTONE OXIDASE"/>
    <property type="match status" value="1"/>
</dbReference>